<dbReference type="InterPro" id="IPR035437">
    <property type="entry name" value="SNase_OB-fold_sf"/>
</dbReference>
<keyword evidence="2" id="KW-1185">Reference proteome</keyword>
<dbReference type="EMBL" id="CP001798">
    <property type="protein sequence ID" value="ADE16145.1"/>
    <property type="molecule type" value="Genomic_DNA"/>
</dbReference>
<dbReference type="AlphaFoldDB" id="D5BZD1"/>
<dbReference type="SUPFAM" id="SSF50199">
    <property type="entry name" value="Staphylococcal nuclease"/>
    <property type="match status" value="1"/>
</dbReference>
<dbReference type="KEGG" id="nhl:Nhal_3093"/>
<evidence type="ECO:0000313" key="1">
    <source>
        <dbReference type="EMBL" id="ADE16145.1"/>
    </source>
</evidence>
<organism evidence="1 2">
    <name type="scientific">Nitrosococcus halophilus (strain Nc4)</name>
    <dbReference type="NCBI Taxonomy" id="472759"/>
    <lineage>
        <taxon>Bacteria</taxon>
        <taxon>Pseudomonadati</taxon>
        <taxon>Pseudomonadota</taxon>
        <taxon>Gammaproteobacteria</taxon>
        <taxon>Chromatiales</taxon>
        <taxon>Chromatiaceae</taxon>
        <taxon>Nitrosococcus</taxon>
    </lineage>
</organism>
<dbReference type="eggNOG" id="COG1525">
    <property type="taxonomic scope" value="Bacteria"/>
</dbReference>
<proteinExistence type="predicted"/>
<sequence length="161" mass="17744">MKAPKIAAHALFAVLVVFGFPTVPIAVADITGYALVQDDGSLKVGRRIIHLYGIYIPQTPVTCRSFLQPRRCAPRAALALDFKIQGFVHCEEREINQDGSISAVCHADYTSVSMGVDLAAYLLEQGWAVALPDAPFEYHVLEKIARHKGFGIWGFSEMIIR</sequence>
<dbReference type="Gene3D" id="2.40.50.90">
    <property type="match status" value="1"/>
</dbReference>
<dbReference type="RefSeq" id="WP_013033995.1">
    <property type="nucleotide sequence ID" value="NC_013960.1"/>
</dbReference>
<dbReference type="HOGENOM" id="CLU_1641947_0_0_6"/>
<dbReference type="STRING" id="472759.Nhal_3093"/>
<accession>D5BZD1</accession>
<reference evidence="2" key="1">
    <citation type="submission" date="2010-04" db="EMBL/GenBank/DDBJ databases">
        <title>Complete genome sequence of Nitrosococcus halophilus Nc4, a salt-adapted, aerobic obligate ammonia-oxidizing sulfur purple bacterium.</title>
        <authorList>
            <consortium name="US DOE Joint Genome Institute"/>
            <person name="Campbell M.A."/>
            <person name="Malfatti S.A."/>
            <person name="Chain P.S.G."/>
            <person name="Heidelberg J.F."/>
            <person name="Ward B.B."/>
            <person name="Klotz M.G."/>
        </authorList>
    </citation>
    <scope>NUCLEOTIDE SEQUENCE [LARGE SCALE GENOMIC DNA]</scope>
    <source>
        <strain evidence="2">Nc4</strain>
    </source>
</reference>
<name>D5BZD1_NITHN</name>
<evidence type="ECO:0008006" key="3">
    <source>
        <dbReference type="Google" id="ProtNLM"/>
    </source>
</evidence>
<gene>
    <name evidence="1" type="ordered locus">Nhal_3093</name>
</gene>
<protein>
    <recommendedName>
        <fullName evidence="3">Nuclease (SNase domain protein)</fullName>
    </recommendedName>
</protein>
<dbReference type="Proteomes" id="UP000001844">
    <property type="component" value="Chromosome"/>
</dbReference>
<evidence type="ECO:0000313" key="2">
    <source>
        <dbReference type="Proteomes" id="UP000001844"/>
    </source>
</evidence>